<evidence type="ECO:0000313" key="8">
    <source>
        <dbReference type="EMBL" id="KAF4382487.1"/>
    </source>
</evidence>
<organism evidence="8 9">
    <name type="scientific">Cannabis sativa</name>
    <name type="common">Hemp</name>
    <name type="synonym">Marijuana</name>
    <dbReference type="NCBI Taxonomy" id="3483"/>
    <lineage>
        <taxon>Eukaryota</taxon>
        <taxon>Viridiplantae</taxon>
        <taxon>Streptophyta</taxon>
        <taxon>Embryophyta</taxon>
        <taxon>Tracheophyta</taxon>
        <taxon>Spermatophyta</taxon>
        <taxon>Magnoliopsida</taxon>
        <taxon>eudicotyledons</taxon>
        <taxon>Gunneridae</taxon>
        <taxon>Pentapetalae</taxon>
        <taxon>rosids</taxon>
        <taxon>fabids</taxon>
        <taxon>Rosales</taxon>
        <taxon>Cannabaceae</taxon>
        <taxon>Cannabis</taxon>
    </lineage>
</organism>
<comment type="subcellular location">
    <subcellularLocation>
        <location evidence="1">Nucleus</location>
        <location evidence="1">Nucleoplasm</location>
    </subcellularLocation>
</comment>
<proteinExistence type="inferred from homology"/>
<comment type="caution">
    <text evidence="8">The sequence shown here is derived from an EMBL/GenBank/DDBJ whole genome shotgun (WGS) entry which is preliminary data.</text>
</comment>
<protein>
    <recommendedName>
        <fullName evidence="5">Cyclin-dependent kinase inhibitor</fullName>
    </recommendedName>
</protein>
<gene>
    <name evidence="8" type="ORF">G4B88_011439</name>
</gene>
<accession>A0A7J6GHZ4</accession>
<comment type="similarity">
    <text evidence="2 5">Belongs to the CDI family. ICK/KRP subfamily.</text>
</comment>
<dbReference type="Pfam" id="PF02234">
    <property type="entry name" value="CDI"/>
    <property type="match status" value="1"/>
</dbReference>
<keyword evidence="4" id="KW-0131">Cell cycle</keyword>
<reference evidence="8 9" key="1">
    <citation type="journal article" date="2020" name="bioRxiv">
        <title>Sequence and annotation of 42 cannabis genomes reveals extensive copy number variation in cannabinoid synthesis and pathogen resistance genes.</title>
        <authorList>
            <person name="Mckernan K.J."/>
            <person name="Helbert Y."/>
            <person name="Kane L.T."/>
            <person name="Ebling H."/>
            <person name="Zhang L."/>
            <person name="Liu B."/>
            <person name="Eaton Z."/>
            <person name="Mclaughlin S."/>
            <person name="Kingan S."/>
            <person name="Baybayan P."/>
            <person name="Concepcion G."/>
            <person name="Jordan M."/>
            <person name="Riva A."/>
            <person name="Barbazuk W."/>
            <person name="Harkins T."/>
        </authorList>
    </citation>
    <scope>NUCLEOTIDE SEQUENCE [LARGE SCALE GENOMIC DNA]</scope>
    <source>
        <strain evidence="9">cv. Jamaican Lion 4</strain>
        <tissue evidence="8">Leaf</tissue>
    </source>
</reference>
<sequence length="221" mass="24533">MGDCKRNATISFMESSSSAIAMAKRRKIVVSSSNQQLRRQSSSSTTNDELGLGTLTENSSPKMLNNGVVISAATGGTCSMFSTDWPSPPPSNCFSNETSSDQVVNDRSLRLVDLQVDGVKSFETTDSIPMNNNSNKFRETTPSSELCGESAEEAEALALAVNIRRRTPSGITPPRNEIEEFFAIAEKTEQKRFTEKYNFDVVKDTPLDGRYQWILFFRDMR</sequence>
<dbReference type="PANTHER" id="PTHR46776">
    <property type="entry name" value="CYCLIN-DEPENDENT KINASE INHIBITOR 4-RELATED"/>
    <property type="match status" value="1"/>
</dbReference>
<evidence type="ECO:0000256" key="4">
    <source>
        <dbReference type="ARBA" id="ARBA00023306"/>
    </source>
</evidence>
<dbReference type="InterPro" id="IPR003175">
    <property type="entry name" value="CDI_dom"/>
</dbReference>
<dbReference type="GO" id="GO:0004861">
    <property type="term" value="F:cyclin-dependent protein serine/threonine kinase inhibitor activity"/>
    <property type="evidence" value="ECO:0007669"/>
    <property type="project" value="UniProtKB-UniRule"/>
</dbReference>
<dbReference type="InterPro" id="IPR044275">
    <property type="entry name" value="KRP"/>
</dbReference>
<evidence type="ECO:0000256" key="6">
    <source>
        <dbReference type="SAM" id="MobiDB-lite"/>
    </source>
</evidence>
<dbReference type="PIRSF" id="PIRSF017811">
    <property type="entry name" value="CDK_inhib_pln"/>
    <property type="match status" value="1"/>
</dbReference>
<dbReference type="GO" id="GO:0051726">
    <property type="term" value="P:regulation of cell cycle"/>
    <property type="evidence" value="ECO:0007669"/>
    <property type="project" value="InterPro"/>
</dbReference>
<dbReference type="Proteomes" id="UP000583929">
    <property type="component" value="Unassembled WGS sequence"/>
</dbReference>
<dbReference type="Gene3D" id="4.10.365.10">
    <property type="entry name" value="p27"/>
    <property type="match status" value="1"/>
</dbReference>
<feature type="domain" description="Cyclin-dependent kinase inhibitor" evidence="7">
    <location>
        <begin position="173"/>
        <end position="213"/>
    </location>
</feature>
<feature type="compositionally biased region" description="Low complexity" evidence="6">
    <location>
        <begin position="31"/>
        <end position="47"/>
    </location>
</feature>
<evidence type="ECO:0000256" key="2">
    <source>
        <dbReference type="ARBA" id="ARBA00010274"/>
    </source>
</evidence>
<dbReference type="AlphaFoldDB" id="A0A7J6GHZ4"/>
<evidence type="ECO:0000256" key="1">
    <source>
        <dbReference type="ARBA" id="ARBA00004642"/>
    </source>
</evidence>
<evidence type="ECO:0000256" key="5">
    <source>
        <dbReference type="PIRNR" id="PIRNR017811"/>
    </source>
</evidence>
<dbReference type="GO" id="GO:0005654">
    <property type="term" value="C:nucleoplasm"/>
    <property type="evidence" value="ECO:0007669"/>
    <property type="project" value="UniProtKB-SubCell"/>
</dbReference>
<name>A0A7J6GHZ4_CANSA</name>
<evidence type="ECO:0000313" key="9">
    <source>
        <dbReference type="Proteomes" id="UP000583929"/>
    </source>
</evidence>
<evidence type="ECO:0000259" key="7">
    <source>
        <dbReference type="Pfam" id="PF02234"/>
    </source>
</evidence>
<dbReference type="EMBL" id="JAATIQ010000101">
    <property type="protein sequence ID" value="KAF4382487.1"/>
    <property type="molecule type" value="Genomic_DNA"/>
</dbReference>
<evidence type="ECO:0000256" key="3">
    <source>
        <dbReference type="ARBA" id="ARBA00023013"/>
    </source>
</evidence>
<keyword evidence="3 5" id="KW-0649">Protein kinase inhibitor</keyword>
<dbReference type="InterPro" id="IPR044898">
    <property type="entry name" value="CDI_dom_sf"/>
</dbReference>
<keyword evidence="9" id="KW-1185">Reference proteome</keyword>
<feature type="region of interest" description="Disordered" evidence="6">
    <location>
        <begin position="31"/>
        <end position="58"/>
    </location>
</feature>